<protein>
    <recommendedName>
        <fullName evidence="5">Protein-S-isoprenylcysteine O-methyltransferase</fullName>
        <ecNumber evidence="5">2.1.1.100</ecNumber>
    </recommendedName>
</protein>
<dbReference type="InterPro" id="IPR052527">
    <property type="entry name" value="Metal_cation-efflux_comp"/>
</dbReference>
<keyword evidence="6" id="KW-0732">Signal</keyword>
<keyword evidence="3 5" id="KW-1133">Transmembrane helix</keyword>
<dbReference type="InterPro" id="IPR007269">
    <property type="entry name" value="ICMT_MeTrfase"/>
</dbReference>
<dbReference type="Gene3D" id="1.20.120.1630">
    <property type="match status" value="1"/>
</dbReference>
<dbReference type="GO" id="GO:0032259">
    <property type="term" value="P:methylation"/>
    <property type="evidence" value="ECO:0007669"/>
    <property type="project" value="UniProtKB-KW"/>
</dbReference>
<evidence type="ECO:0000256" key="5">
    <source>
        <dbReference type="RuleBase" id="RU362022"/>
    </source>
</evidence>
<dbReference type="EC" id="2.1.1.100" evidence="5"/>
<feature type="transmembrane region" description="Helical" evidence="5">
    <location>
        <begin position="105"/>
        <end position="128"/>
    </location>
</feature>
<dbReference type="OrthoDB" id="422086at2759"/>
<dbReference type="GO" id="GO:0005789">
    <property type="term" value="C:endoplasmic reticulum membrane"/>
    <property type="evidence" value="ECO:0007669"/>
    <property type="project" value="UniProtKB-SubCell"/>
</dbReference>
<comment type="subcellular location">
    <subcellularLocation>
        <location evidence="5">Endoplasmic reticulum membrane</location>
        <topology evidence="5">Multi-pass membrane protein</topology>
    </subcellularLocation>
    <subcellularLocation>
        <location evidence="1">Membrane</location>
        <topology evidence="1">Multi-pass membrane protein</topology>
    </subcellularLocation>
</comment>
<keyword evidence="8" id="KW-1185">Reference proteome</keyword>
<sequence>MSLKVPILLPSVWLFNISFMSPNAPPDDSERVNGAFYERICPATWPILHRELTPLPNLQLSASTPCIAELVVLLAIDYPSPLSSEVLSRLILSGGRPPTSHVNCYFLLGSVIAAIGGLGRLWCFRALGRHFTHQLALRKDHELITTGPYAIVRHPGYLFGQLSALGMSLMIGNPGSFMRRCGWLGTTVGQVVVGVWAMQVVLGWVLSLARCRSEDTLLRERFGEGWDGYSQSVRYRMIPGLY</sequence>
<keyword evidence="5" id="KW-0256">Endoplasmic reticulum</keyword>
<accession>A0A8I2YKN7</accession>
<organism evidence="7 8">
    <name type="scientific">Boletus reticuloceps</name>
    <dbReference type="NCBI Taxonomy" id="495285"/>
    <lineage>
        <taxon>Eukaryota</taxon>
        <taxon>Fungi</taxon>
        <taxon>Dikarya</taxon>
        <taxon>Basidiomycota</taxon>
        <taxon>Agaricomycotina</taxon>
        <taxon>Agaricomycetes</taxon>
        <taxon>Agaricomycetidae</taxon>
        <taxon>Boletales</taxon>
        <taxon>Boletineae</taxon>
        <taxon>Boletaceae</taxon>
        <taxon>Boletoideae</taxon>
        <taxon>Boletus</taxon>
    </lineage>
</organism>
<evidence type="ECO:0000256" key="6">
    <source>
        <dbReference type="SAM" id="SignalP"/>
    </source>
</evidence>
<evidence type="ECO:0000256" key="3">
    <source>
        <dbReference type="ARBA" id="ARBA00022989"/>
    </source>
</evidence>
<comment type="catalytic activity">
    <reaction evidence="5">
        <text>[protein]-C-terminal S-[(2E,6E)-farnesyl]-L-cysteine + S-adenosyl-L-methionine = [protein]-C-terminal S-[(2E,6E)-farnesyl]-L-cysteine methyl ester + S-adenosyl-L-homocysteine</text>
        <dbReference type="Rhea" id="RHEA:21672"/>
        <dbReference type="Rhea" id="RHEA-COMP:12125"/>
        <dbReference type="Rhea" id="RHEA-COMP:12126"/>
        <dbReference type="ChEBI" id="CHEBI:57856"/>
        <dbReference type="ChEBI" id="CHEBI:59789"/>
        <dbReference type="ChEBI" id="CHEBI:90510"/>
        <dbReference type="ChEBI" id="CHEBI:90511"/>
        <dbReference type="EC" id="2.1.1.100"/>
    </reaction>
</comment>
<evidence type="ECO:0000256" key="2">
    <source>
        <dbReference type="ARBA" id="ARBA00022692"/>
    </source>
</evidence>
<dbReference type="EMBL" id="JAGFBS010000019">
    <property type="protein sequence ID" value="KAG6374149.1"/>
    <property type="molecule type" value="Genomic_DNA"/>
</dbReference>
<dbReference type="GO" id="GO:0004671">
    <property type="term" value="F:protein C-terminal S-isoprenylcysteine carboxyl O-methyltransferase activity"/>
    <property type="evidence" value="ECO:0007669"/>
    <property type="project" value="UniProtKB-EC"/>
</dbReference>
<dbReference type="Proteomes" id="UP000683000">
    <property type="component" value="Unassembled WGS sequence"/>
</dbReference>
<feature type="transmembrane region" description="Helical" evidence="5">
    <location>
        <begin position="149"/>
        <end position="171"/>
    </location>
</feature>
<keyword evidence="4 5" id="KW-0472">Membrane</keyword>
<reference evidence="7" key="1">
    <citation type="submission" date="2021-03" db="EMBL/GenBank/DDBJ databases">
        <title>Evolutionary innovations through gain and loss of genes in the ectomycorrhizal Boletales.</title>
        <authorList>
            <person name="Wu G."/>
            <person name="Miyauchi S."/>
            <person name="Morin E."/>
            <person name="Yang Z.-L."/>
            <person name="Xu J."/>
            <person name="Martin F.M."/>
        </authorList>
    </citation>
    <scope>NUCLEOTIDE SEQUENCE</scope>
    <source>
        <strain evidence="7">BR01</strain>
    </source>
</reference>
<name>A0A8I2YKN7_9AGAM</name>
<comment type="similarity">
    <text evidence="5">Belongs to the class VI-like SAM-binding methyltransferase superfamily. Isoprenylcysteine carboxyl methyltransferase family.</text>
</comment>
<feature type="chain" id="PRO_5034411053" description="Protein-S-isoprenylcysteine O-methyltransferase" evidence="6">
    <location>
        <begin position="23"/>
        <end position="242"/>
    </location>
</feature>
<comment type="caution">
    <text evidence="5">Lacks conserved residue(s) required for the propagation of feature annotation.</text>
</comment>
<dbReference type="PANTHER" id="PTHR43847:SF1">
    <property type="entry name" value="BLL3993 PROTEIN"/>
    <property type="match status" value="1"/>
</dbReference>
<keyword evidence="5" id="KW-0949">S-adenosyl-L-methionine</keyword>
<dbReference type="PANTHER" id="PTHR43847">
    <property type="entry name" value="BLL3993 PROTEIN"/>
    <property type="match status" value="1"/>
</dbReference>
<evidence type="ECO:0000313" key="8">
    <source>
        <dbReference type="Proteomes" id="UP000683000"/>
    </source>
</evidence>
<comment type="caution">
    <text evidence="7">The sequence shown here is derived from an EMBL/GenBank/DDBJ whole genome shotgun (WGS) entry which is preliminary data.</text>
</comment>
<feature type="transmembrane region" description="Helical" evidence="5">
    <location>
        <begin position="191"/>
        <end position="209"/>
    </location>
</feature>
<dbReference type="AlphaFoldDB" id="A0A8I2YKN7"/>
<evidence type="ECO:0000256" key="1">
    <source>
        <dbReference type="ARBA" id="ARBA00004141"/>
    </source>
</evidence>
<proteinExistence type="inferred from homology"/>
<keyword evidence="2 5" id="KW-0812">Transmembrane</keyword>
<gene>
    <name evidence="7" type="ORF">JVT61DRAFT_4797</name>
</gene>
<evidence type="ECO:0000256" key="4">
    <source>
        <dbReference type="ARBA" id="ARBA00023136"/>
    </source>
</evidence>
<keyword evidence="5" id="KW-0489">Methyltransferase</keyword>
<keyword evidence="5" id="KW-0808">Transferase</keyword>
<evidence type="ECO:0000313" key="7">
    <source>
        <dbReference type="EMBL" id="KAG6374149.1"/>
    </source>
</evidence>
<dbReference type="Pfam" id="PF04140">
    <property type="entry name" value="ICMT"/>
    <property type="match status" value="1"/>
</dbReference>
<feature type="signal peptide" evidence="6">
    <location>
        <begin position="1"/>
        <end position="22"/>
    </location>
</feature>